<dbReference type="GeneID" id="97310671"/>
<dbReference type="Proteomes" id="UP000297385">
    <property type="component" value="Unassembled WGS sequence"/>
</dbReference>
<dbReference type="SUPFAM" id="SSF53474">
    <property type="entry name" value="alpha/beta-Hydrolases"/>
    <property type="match status" value="1"/>
</dbReference>
<name>A0A4Y8NBS0_9BURK</name>
<accession>A0A4Y8NBS0</accession>
<dbReference type="GO" id="GO:0016787">
    <property type="term" value="F:hydrolase activity"/>
    <property type="evidence" value="ECO:0007669"/>
    <property type="project" value="UniProtKB-KW"/>
</dbReference>
<proteinExistence type="predicted"/>
<sequence>MNTERRLPGTPEPMHMWEGSDGIRLAGDAWGHPDAPLVVLLHGGGQTRHAWGATGASLGEAGYFAVAYDARGHGDSDWCSDGDYSQDALVRDLGCVVAALGTRRPVLIGASLGGATSLVAIGERRLDASALILVDIVPYTEPSGVARIRTFMQQSPHGFGSLEEVADAISRYRPAQVRTRNLDGLAKNVRLGGDGRYRWHWDPRFLASQVEPHTRHPRLAACASHLNLPTLLVRGGTSDVVSEAGVQEFLELCPHSEYVNVAQAGHMVAGDRNDVFGRAAIEFLARKVPVAGPMCHPMGPIGISA</sequence>
<dbReference type="Pfam" id="PF00561">
    <property type="entry name" value="Abhydrolase_1"/>
    <property type="match status" value="1"/>
</dbReference>
<dbReference type="RefSeq" id="WP_134458584.1">
    <property type="nucleotide sequence ID" value="NZ_JBHMFL010000047.1"/>
</dbReference>
<dbReference type="PANTHER" id="PTHR43194:SF2">
    <property type="entry name" value="PEROXISOMAL MEMBRANE PROTEIN LPX1"/>
    <property type="match status" value="1"/>
</dbReference>
<reference evidence="2 3" key="1">
    <citation type="submission" date="2019-03" db="EMBL/GenBank/DDBJ databases">
        <title>Complete Genome Sequence of Paraburkholderia dipogonis ICMP 19430T, a Nitrogen-fixing Symbiont of the South African Invasive Legume Dipogon lignosus in New Zealand.</title>
        <authorList>
            <person name="De Meyer S.E."/>
        </authorList>
    </citation>
    <scope>NUCLEOTIDE SEQUENCE [LARGE SCALE GENOMIC DNA]</scope>
    <source>
        <strain evidence="2 3">ICMP 19430</strain>
    </source>
</reference>
<keyword evidence="2" id="KW-0378">Hydrolase</keyword>
<evidence type="ECO:0000313" key="3">
    <source>
        <dbReference type="Proteomes" id="UP000297385"/>
    </source>
</evidence>
<dbReference type="InterPro" id="IPR000073">
    <property type="entry name" value="AB_hydrolase_1"/>
</dbReference>
<evidence type="ECO:0000259" key="1">
    <source>
        <dbReference type="Pfam" id="PF00561"/>
    </source>
</evidence>
<dbReference type="Gene3D" id="3.40.50.1820">
    <property type="entry name" value="alpha/beta hydrolase"/>
    <property type="match status" value="1"/>
</dbReference>
<dbReference type="InterPro" id="IPR050228">
    <property type="entry name" value="Carboxylesterase_BioH"/>
</dbReference>
<evidence type="ECO:0000313" key="2">
    <source>
        <dbReference type="EMBL" id="TFE46993.1"/>
    </source>
</evidence>
<gene>
    <name evidence="2" type="ORF">E2553_19325</name>
</gene>
<dbReference type="InterPro" id="IPR029058">
    <property type="entry name" value="AB_hydrolase_fold"/>
</dbReference>
<feature type="domain" description="AB hydrolase-1" evidence="1">
    <location>
        <begin position="36"/>
        <end position="268"/>
    </location>
</feature>
<organism evidence="2 3">
    <name type="scientific">Paraburkholderia dipogonis</name>
    <dbReference type="NCBI Taxonomy" id="1211383"/>
    <lineage>
        <taxon>Bacteria</taxon>
        <taxon>Pseudomonadati</taxon>
        <taxon>Pseudomonadota</taxon>
        <taxon>Betaproteobacteria</taxon>
        <taxon>Burkholderiales</taxon>
        <taxon>Burkholderiaceae</taxon>
        <taxon>Paraburkholderia</taxon>
    </lineage>
</organism>
<dbReference type="EMBL" id="SNVI01000001">
    <property type="protein sequence ID" value="TFE46993.1"/>
    <property type="molecule type" value="Genomic_DNA"/>
</dbReference>
<dbReference type="PRINTS" id="PR00111">
    <property type="entry name" value="ABHYDROLASE"/>
</dbReference>
<dbReference type="AlphaFoldDB" id="A0A4Y8NBS0"/>
<dbReference type="PANTHER" id="PTHR43194">
    <property type="entry name" value="HYDROLASE ALPHA/BETA FOLD FAMILY"/>
    <property type="match status" value="1"/>
</dbReference>
<protein>
    <submittedName>
        <fullName evidence="2">Alpha/beta hydrolase</fullName>
    </submittedName>
</protein>
<comment type="caution">
    <text evidence="2">The sequence shown here is derived from an EMBL/GenBank/DDBJ whole genome shotgun (WGS) entry which is preliminary data.</text>
</comment>